<gene>
    <name evidence="1" type="ORF">H9659_00015</name>
</gene>
<evidence type="ECO:0000313" key="2">
    <source>
        <dbReference type="Proteomes" id="UP000659496"/>
    </source>
</evidence>
<dbReference type="InterPro" id="IPR009267">
    <property type="entry name" value="NTP_transf_6"/>
</dbReference>
<dbReference type="RefSeq" id="WP_191687883.1">
    <property type="nucleotide sequence ID" value="NZ_JACSQY010000001.1"/>
</dbReference>
<dbReference type="EMBL" id="JACSQY010000001">
    <property type="protein sequence ID" value="MBD7906710.1"/>
    <property type="molecule type" value="Genomic_DNA"/>
</dbReference>
<accession>A0ABR8PEW0</accession>
<name>A0ABR8PEW0_9BACL</name>
<organism evidence="1 2">
    <name type="scientific">Sporosarcina gallistercoris</name>
    <dbReference type="NCBI Taxonomy" id="2762245"/>
    <lineage>
        <taxon>Bacteria</taxon>
        <taxon>Bacillati</taxon>
        <taxon>Bacillota</taxon>
        <taxon>Bacilli</taxon>
        <taxon>Bacillales</taxon>
        <taxon>Caryophanaceae</taxon>
        <taxon>Sporosarcina</taxon>
    </lineage>
</organism>
<dbReference type="Pfam" id="PF06042">
    <property type="entry name" value="NTP_transf_6"/>
    <property type="match status" value="1"/>
</dbReference>
<dbReference type="PANTHER" id="PTHR39166:SF1">
    <property type="entry name" value="BLL1166 PROTEIN"/>
    <property type="match status" value="1"/>
</dbReference>
<protein>
    <submittedName>
        <fullName evidence="1">Nucleotidyltransferase family protein</fullName>
    </submittedName>
</protein>
<dbReference type="PANTHER" id="PTHR39166">
    <property type="entry name" value="BLL1166 PROTEIN"/>
    <property type="match status" value="1"/>
</dbReference>
<comment type="caution">
    <text evidence="1">The sequence shown here is derived from an EMBL/GenBank/DDBJ whole genome shotgun (WGS) entry which is preliminary data.</text>
</comment>
<evidence type="ECO:0000313" key="1">
    <source>
        <dbReference type="EMBL" id="MBD7906710.1"/>
    </source>
</evidence>
<reference evidence="1 2" key="1">
    <citation type="submission" date="2020-08" db="EMBL/GenBank/DDBJ databases">
        <title>A Genomic Blueprint of the Chicken Gut Microbiome.</title>
        <authorList>
            <person name="Gilroy R."/>
            <person name="Ravi A."/>
            <person name="Getino M."/>
            <person name="Pursley I."/>
            <person name="Horton D.L."/>
            <person name="Alikhan N.-F."/>
            <person name="Baker D."/>
            <person name="Gharbi K."/>
            <person name="Hall N."/>
            <person name="Watson M."/>
            <person name="Adriaenssens E.M."/>
            <person name="Foster-Nyarko E."/>
            <person name="Jarju S."/>
            <person name="Secka A."/>
            <person name="Antonio M."/>
            <person name="Oren A."/>
            <person name="Chaudhuri R."/>
            <person name="La Ragione R.M."/>
            <person name="Hildebrand F."/>
            <person name="Pallen M.J."/>
        </authorList>
    </citation>
    <scope>NUCLEOTIDE SEQUENCE [LARGE SCALE GENOMIC DNA]</scope>
    <source>
        <strain evidence="1 2">Sa3CUA8</strain>
    </source>
</reference>
<sequence>MDYEQKLKEIVMNDVRFISLLKAVEELHLPDSWICAGCLRNKIWDELDSISTPMNDIDVIYFDEANTSKAREKRLESQLQVFIPSEPWSVKNQARMHEKNGSTPYQSSFDGVANFPETATAVAIRITNNELEVMAPYGLQDLFSKSVRPTPHYDKTSDLHSVYLERVSQKKWDELWSHVFVER</sequence>
<keyword evidence="2" id="KW-1185">Reference proteome</keyword>
<dbReference type="Proteomes" id="UP000659496">
    <property type="component" value="Unassembled WGS sequence"/>
</dbReference>
<proteinExistence type="predicted"/>